<dbReference type="Proteomes" id="UP000630923">
    <property type="component" value="Unassembled WGS sequence"/>
</dbReference>
<organism evidence="3 4">
    <name type="scientific">Kordiimonas sediminis</name>
    <dbReference type="NCBI Taxonomy" id="1735581"/>
    <lineage>
        <taxon>Bacteria</taxon>
        <taxon>Pseudomonadati</taxon>
        <taxon>Pseudomonadota</taxon>
        <taxon>Alphaproteobacteria</taxon>
        <taxon>Kordiimonadales</taxon>
        <taxon>Kordiimonadaceae</taxon>
        <taxon>Kordiimonas</taxon>
    </lineage>
</organism>
<dbReference type="SMART" id="SM00829">
    <property type="entry name" value="PKS_ER"/>
    <property type="match status" value="1"/>
</dbReference>
<dbReference type="Pfam" id="PF00107">
    <property type="entry name" value="ADH_zinc_N"/>
    <property type="match status" value="1"/>
</dbReference>
<dbReference type="PANTHER" id="PTHR43205">
    <property type="entry name" value="PROSTAGLANDIN REDUCTASE"/>
    <property type="match status" value="1"/>
</dbReference>
<reference evidence="3" key="2">
    <citation type="submission" date="2020-09" db="EMBL/GenBank/DDBJ databases">
        <authorList>
            <person name="Sun Q."/>
            <person name="Kim S."/>
        </authorList>
    </citation>
    <scope>NUCLEOTIDE SEQUENCE</scope>
    <source>
        <strain evidence="3">KCTC 42590</strain>
    </source>
</reference>
<dbReference type="InterPro" id="IPR036291">
    <property type="entry name" value="NAD(P)-bd_dom_sf"/>
</dbReference>
<dbReference type="InterPro" id="IPR011032">
    <property type="entry name" value="GroES-like_sf"/>
</dbReference>
<evidence type="ECO:0000256" key="1">
    <source>
        <dbReference type="ARBA" id="ARBA00023002"/>
    </source>
</evidence>
<proteinExistence type="predicted"/>
<sequence>MSNIEVCQIKRPKGWPEMSDFEVKYSTVPTPGDGEILLKILYLSVDPYMRGRMNDTKSYVPPFELGKPMQGGIVAKVEKSNSDKFTEGDYVVGMGNWAEYMVTDGGGFIKVDPSLAPLSYYLGILGMPGQTAWVGLTAVAGLKKGQNVYVSAASGAVGQVVGQIAKNMGCHVSGSAGDDAKVAYLKELGFDAAFNYKTADNLNKALAEANPKGIDVYFENVGGPMLEAVLNNMNMFGRIAVCGMIADYNAKSASEVSTAPRNMTQMIGKAIRMEGFIVSYYPDACKEWLGVCAEWLKDGKISYKESMVEGIENAPQGFLDMLSGKNFGKQVIKVADD</sequence>
<evidence type="ECO:0000313" key="3">
    <source>
        <dbReference type="EMBL" id="GHF27812.1"/>
    </source>
</evidence>
<dbReference type="EMBL" id="BNCI01000002">
    <property type="protein sequence ID" value="GHF27812.1"/>
    <property type="molecule type" value="Genomic_DNA"/>
</dbReference>
<dbReference type="FunFam" id="3.40.50.720:FF:000121">
    <property type="entry name" value="Prostaglandin reductase 2"/>
    <property type="match status" value="1"/>
</dbReference>
<keyword evidence="1" id="KW-0560">Oxidoreductase</keyword>
<evidence type="ECO:0000313" key="4">
    <source>
        <dbReference type="Proteomes" id="UP000630923"/>
    </source>
</evidence>
<comment type="caution">
    <text evidence="3">The sequence shown here is derived from an EMBL/GenBank/DDBJ whole genome shotgun (WGS) entry which is preliminary data.</text>
</comment>
<name>A0A919AVX8_9PROT</name>
<feature type="domain" description="Enoyl reductase (ER)" evidence="2">
    <location>
        <begin position="14"/>
        <end position="332"/>
    </location>
</feature>
<evidence type="ECO:0000259" key="2">
    <source>
        <dbReference type="SMART" id="SM00829"/>
    </source>
</evidence>
<dbReference type="SUPFAM" id="SSF50129">
    <property type="entry name" value="GroES-like"/>
    <property type="match status" value="2"/>
</dbReference>
<accession>A0A919AVX8</accession>
<dbReference type="InterPro" id="IPR045010">
    <property type="entry name" value="MDR_fam"/>
</dbReference>
<reference evidence="3" key="1">
    <citation type="journal article" date="2014" name="Int. J. Syst. Evol. Microbiol.">
        <title>Complete genome sequence of Corynebacterium casei LMG S-19264T (=DSM 44701T), isolated from a smear-ripened cheese.</title>
        <authorList>
            <consortium name="US DOE Joint Genome Institute (JGI-PGF)"/>
            <person name="Walter F."/>
            <person name="Albersmeier A."/>
            <person name="Kalinowski J."/>
            <person name="Ruckert C."/>
        </authorList>
    </citation>
    <scope>NUCLEOTIDE SEQUENCE</scope>
    <source>
        <strain evidence="3">KCTC 42590</strain>
    </source>
</reference>
<keyword evidence="4" id="KW-1185">Reference proteome</keyword>
<dbReference type="Gene3D" id="3.40.50.720">
    <property type="entry name" value="NAD(P)-binding Rossmann-like Domain"/>
    <property type="match status" value="1"/>
</dbReference>
<protein>
    <submittedName>
        <fullName evidence="3">NADP-dependent oxidoreductase</fullName>
    </submittedName>
</protein>
<dbReference type="GO" id="GO:0016628">
    <property type="term" value="F:oxidoreductase activity, acting on the CH-CH group of donors, NAD or NADP as acceptor"/>
    <property type="evidence" value="ECO:0007669"/>
    <property type="project" value="InterPro"/>
</dbReference>
<dbReference type="AlphaFoldDB" id="A0A919AVX8"/>
<dbReference type="RefSeq" id="WP_191254230.1">
    <property type="nucleotide sequence ID" value="NZ_BNCI01000002.1"/>
</dbReference>
<dbReference type="InterPro" id="IPR020843">
    <property type="entry name" value="ER"/>
</dbReference>
<dbReference type="InterPro" id="IPR041694">
    <property type="entry name" value="ADH_N_2"/>
</dbReference>
<dbReference type="InterPro" id="IPR013149">
    <property type="entry name" value="ADH-like_C"/>
</dbReference>
<dbReference type="PANTHER" id="PTHR43205:SF7">
    <property type="entry name" value="PROSTAGLANDIN REDUCTASE 1"/>
    <property type="match status" value="1"/>
</dbReference>
<dbReference type="CDD" id="cd05288">
    <property type="entry name" value="PGDH"/>
    <property type="match status" value="1"/>
</dbReference>
<gene>
    <name evidence="3" type="ORF">GCM10017044_23680</name>
</gene>
<dbReference type="SUPFAM" id="SSF51735">
    <property type="entry name" value="NAD(P)-binding Rossmann-fold domains"/>
    <property type="match status" value="1"/>
</dbReference>
<dbReference type="Pfam" id="PF16884">
    <property type="entry name" value="ADH_N_2"/>
    <property type="match status" value="1"/>
</dbReference>
<dbReference type="Gene3D" id="3.90.180.10">
    <property type="entry name" value="Medium-chain alcohol dehydrogenases, catalytic domain"/>
    <property type="match status" value="1"/>
</dbReference>